<reference evidence="3 4" key="1">
    <citation type="submission" date="2011-07" db="EMBL/GenBank/DDBJ databases">
        <authorList>
            <person name="Coyne R."/>
            <person name="Brami D."/>
            <person name="Johnson J."/>
            <person name="Hostetler J."/>
            <person name="Hannick L."/>
            <person name="Clark T."/>
            <person name="Cassidy-Hanley D."/>
            <person name="Inman J."/>
        </authorList>
    </citation>
    <scope>NUCLEOTIDE SEQUENCE [LARGE SCALE GENOMIC DNA]</scope>
    <source>
        <strain evidence="3 4">G5</strain>
    </source>
</reference>
<dbReference type="OMA" id="AACYFNQ"/>
<dbReference type="RefSeq" id="XP_004035496.1">
    <property type="nucleotide sequence ID" value="XM_004035448.1"/>
</dbReference>
<accession>G0QRY0</accession>
<dbReference type="SMART" id="SM00248">
    <property type="entry name" value="ANK"/>
    <property type="match status" value="7"/>
</dbReference>
<feature type="repeat" description="ANK" evidence="1">
    <location>
        <begin position="137"/>
        <end position="169"/>
    </location>
</feature>
<dbReference type="Gene3D" id="1.25.40.10">
    <property type="entry name" value="Tetratricopeptide repeat domain"/>
    <property type="match status" value="1"/>
</dbReference>
<dbReference type="AlphaFoldDB" id="G0QRY0"/>
<dbReference type="PANTHER" id="PTHR46224">
    <property type="entry name" value="ANKYRIN REPEAT FAMILY PROTEIN"/>
    <property type="match status" value="1"/>
</dbReference>
<dbReference type="GeneID" id="14908162"/>
<dbReference type="Gene3D" id="1.25.40.20">
    <property type="entry name" value="Ankyrin repeat-containing domain"/>
    <property type="match status" value="2"/>
</dbReference>
<name>G0QRY0_ICHMU</name>
<dbReference type="STRING" id="857967.G0QRY0"/>
<dbReference type="InterPro" id="IPR011990">
    <property type="entry name" value="TPR-like_helical_dom_sf"/>
</dbReference>
<dbReference type="SMART" id="SM00028">
    <property type="entry name" value="TPR"/>
    <property type="match status" value="3"/>
</dbReference>
<dbReference type="PANTHER" id="PTHR46224:SF6">
    <property type="entry name" value="ANKYRIN REPEAT FAMILY PROTEIN"/>
    <property type="match status" value="1"/>
</dbReference>
<evidence type="ECO:0000256" key="1">
    <source>
        <dbReference type="PROSITE-ProRule" id="PRU00023"/>
    </source>
</evidence>
<evidence type="ECO:0008006" key="5">
    <source>
        <dbReference type="Google" id="ProtNLM"/>
    </source>
</evidence>
<dbReference type="SUPFAM" id="SSF48403">
    <property type="entry name" value="Ankyrin repeat"/>
    <property type="match status" value="1"/>
</dbReference>
<keyword evidence="2" id="KW-0802">TPR repeat</keyword>
<dbReference type="PROSITE" id="PS50088">
    <property type="entry name" value="ANK_REPEAT"/>
    <property type="match status" value="3"/>
</dbReference>
<feature type="repeat" description="TPR" evidence="2">
    <location>
        <begin position="395"/>
        <end position="428"/>
    </location>
</feature>
<organism evidence="3 4">
    <name type="scientific">Ichthyophthirius multifiliis</name>
    <name type="common">White spot disease agent</name>
    <name type="synonym">Ich</name>
    <dbReference type="NCBI Taxonomy" id="5932"/>
    <lineage>
        <taxon>Eukaryota</taxon>
        <taxon>Sar</taxon>
        <taxon>Alveolata</taxon>
        <taxon>Ciliophora</taxon>
        <taxon>Intramacronucleata</taxon>
        <taxon>Oligohymenophorea</taxon>
        <taxon>Hymenostomatida</taxon>
        <taxon>Ophryoglenina</taxon>
        <taxon>Ichthyophthirius</taxon>
    </lineage>
</organism>
<protein>
    <recommendedName>
        <fullName evidence="5">Ankyrin repeat protein</fullName>
    </recommendedName>
</protein>
<gene>
    <name evidence="3" type="ORF">IMG5_098360</name>
</gene>
<proteinExistence type="predicted"/>
<dbReference type="InParanoid" id="G0QRY0"/>
<evidence type="ECO:0000313" key="4">
    <source>
        <dbReference type="Proteomes" id="UP000008983"/>
    </source>
</evidence>
<sequence>MQTTSGESDANQFLKNQEMVKNLLETIDKKSLEEIKLYIETVEKQIKNKKHPYSQFSKVSELINTTKDGKGRSSLHFASSRGDIKIVDYLISLQSDLNQQDSEGNNAFFIAVQHGHLDLVKYLCDNYKQDPLQKRKKDISAIHLASSNGDINMIEFLLQQKANIEEPSSFGFPINWAAGYNQVNTVKYLIQKGSSLNGDSKGCIPAPLILSVDYNNKELFQILINQKADVNVKDSNGWSVVQLAAEKGNLEFIQELIKNGADVNYINQEKSALQLAFENKQMEAYSFLKKHTSISFDENQAAINQLQDQKQNNDTISYQPTKDKEKANALKEKGNILFKDKKYQEAFEFYIQAIEYDNQAVALYTNAAAACIYLQKYNEGLYFTKRAKVLDEKWVKSYFREAEIYTALNDFSEAAVSYWECLKREPDNILYKKLFEQLFQKAKEKNKKMNQ</sequence>
<dbReference type="eggNOG" id="KOG0504">
    <property type="taxonomic scope" value="Eukaryota"/>
</dbReference>
<dbReference type="InterPro" id="IPR019734">
    <property type="entry name" value="TPR_rpt"/>
</dbReference>
<feature type="repeat" description="ANK" evidence="1">
    <location>
        <begin position="70"/>
        <end position="102"/>
    </location>
</feature>
<dbReference type="Pfam" id="PF13181">
    <property type="entry name" value="TPR_8"/>
    <property type="match status" value="2"/>
</dbReference>
<evidence type="ECO:0000313" key="3">
    <source>
        <dbReference type="EMBL" id="EGR32010.1"/>
    </source>
</evidence>
<dbReference type="EMBL" id="GL983803">
    <property type="protein sequence ID" value="EGR32010.1"/>
    <property type="molecule type" value="Genomic_DNA"/>
</dbReference>
<evidence type="ECO:0000256" key="2">
    <source>
        <dbReference type="PROSITE-ProRule" id="PRU00339"/>
    </source>
</evidence>
<dbReference type="SUPFAM" id="SSF48452">
    <property type="entry name" value="TPR-like"/>
    <property type="match status" value="1"/>
</dbReference>
<dbReference type="Pfam" id="PF12796">
    <property type="entry name" value="Ank_2"/>
    <property type="match status" value="3"/>
</dbReference>
<dbReference type="InterPro" id="IPR036770">
    <property type="entry name" value="Ankyrin_rpt-contain_sf"/>
</dbReference>
<dbReference type="eggNOG" id="KOG0553">
    <property type="taxonomic scope" value="Eukaryota"/>
</dbReference>
<feature type="repeat" description="ANK" evidence="1">
    <location>
        <begin position="236"/>
        <end position="268"/>
    </location>
</feature>
<feature type="repeat" description="TPR" evidence="2">
    <location>
        <begin position="327"/>
        <end position="360"/>
    </location>
</feature>
<keyword evidence="1" id="KW-0040">ANK repeat</keyword>
<dbReference type="Proteomes" id="UP000008983">
    <property type="component" value="Unassembled WGS sequence"/>
</dbReference>
<dbReference type="InterPro" id="IPR051616">
    <property type="entry name" value="Cul2-RING_E3_ligase_SR"/>
</dbReference>
<keyword evidence="4" id="KW-1185">Reference proteome</keyword>
<dbReference type="InterPro" id="IPR002110">
    <property type="entry name" value="Ankyrin_rpt"/>
</dbReference>
<dbReference type="PROSITE" id="PS50005">
    <property type="entry name" value="TPR"/>
    <property type="match status" value="2"/>
</dbReference>
<dbReference type="OrthoDB" id="298286at2759"/>
<dbReference type="PROSITE" id="PS50297">
    <property type="entry name" value="ANK_REP_REGION"/>
    <property type="match status" value="3"/>
</dbReference>